<proteinExistence type="predicted"/>
<dbReference type="EMBL" id="JBHSLC010000004">
    <property type="protein sequence ID" value="MFC5353783.1"/>
    <property type="molecule type" value="Genomic_DNA"/>
</dbReference>
<dbReference type="SUPFAM" id="SSF46785">
    <property type="entry name" value="Winged helix' DNA-binding domain"/>
    <property type="match status" value="1"/>
</dbReference>
<dbReference type="RefSeq" id="WP_376993587.1">
    <property type="nucleotide sequence ID" value="NZ_JBHSLC010000004.1"/>
</dbReference>
<reference evidence="3" key="1">
    <citation type="journal article" date="2019" name="Int. J. Syst. Evol. Microbiol.">
        <title>The Global Catalogue of Microorganisms (GCM) 10K type strain sequencing project: providing services to taxonomists for standard genome sequencing and annotation.</title>
        <authorList>
            <consortium name="The Broad Institute Genomics Platform"/>
            <consortium name="The Broad Institute Genome Sequencing Center for Infectious Disease"/>
            <person name="Wu L."/>
            <person name="Ma J."/>
        </authorList>
    </citation>
    <scope>NUCLEOTIDE SEQUENCE [LARGE SCALE GENOMIC DNA]</scope>
    <source>
        <strain evidence="3">CCUG 58760</strain>
    </source>
</reference>
<gene>
    <name evidence="2" type="ORF">ACFPMG_02060</name>
</gene>
<evidence type="ECO:0000313" key="3">
    <source>
        <dbReference type="Proteomes" id="UP001596166"/>
    </source>
</evidence>
<feature type="coiled-coil region" evidence="1">
    <location>
        <begin position="13"/>
        <end position="47"/>
    </location>
</feature>
<keyword evidence="3" id="KW-1185">Reference proteome</keyword>
<dbReference type="InterPro" id="IPR036390">
    <property type="entry name" value="WH_DNA-bd_sf"/>
</dbReference>
<evidence type="ECO:0000313" key="2">
    <source>
        <dbReference type="EMBL" id="MFC5353783.1"/>
    </source>
</evidence>
<organism evidence="2 3">
    <name type="scientific">Azospirillum himalayense</name>
    <dbReference type="NCBI Taxonomy" id="654847"/>
    <lineage>
        <taxon>Bacteria</taxon>
        <taxon>Pseudomonadati</taxon>
        <taxon>Pseudomonadota</taxon>
        <taxon>Alphaproteobacteria</taxon>
        <taxon>Rhodospirillales</taxon>
        <taxon>Azospirillaceae</taxon>
        <taxon>Azospirillum</taxon>
    </lineage>
</organism>
<name>A0ABW0G287_9PROT</name>
<accession>A0ABW0G287</accession>
<comment type="caution">
    <text evidence="2">The sequence shown here is derived from an EMBL/GenBank/DDBJ whole genome shotgun (WGS) entry which is preliminary data.</text>
</comment>
<protein>
    <submittedName>
        <fullName evidence="2">Uncharacterized protein</fullName>
    </submittedName>
</protein>
<keyword evidence="1" id="KW-0175">Coiled coil</keyword>
<dbReference type="Proteomes" id="UP001596166">
    <property type="component" value="Unassembled WGS sequence"/>
</dbReference>
<evidence type="ECO:0000256" key="1">
    <source>
        <dbReference type="SAM" id="Coils"/>
    </source>
</evidence>
<sequence length="172" mass="18402">MSHVINVPADTLIAGLRQRRDELAEQLARLERTQQTVAHDLDALEQAMQVIGGQRSRAAMPAVVSQALPPSASPPARVRAVGRRRGDLPAAIRRVLAEYASLGALTTADVVEAVHEHIPPTVANKDRIGNCLNQLSRIGMVTGKPSGANSRMYEWSLTDKGRAAVQSEGGAE</sequence>